<evidence type="ECO:0008006" key="3">
    <source>
        <dbReference type="Google" id="ProtNLM"/>
    </source>
</evidence>
<dbReference type="EMBL" id="ASRX01000008">
    <property type="protein sequence ID" value="EYF07652.1"/>
    <property type="molecule type" value="Genomic_DNA"/>
</dbReference>
<keyword evidence="2" id="KW-1185">Reference proteome</keyword>
<evidence type="ECO:0000313" key="1">
    <source>
        <dbReference type="EMBL" id="EYF07652.1"/>
    </source>
</evidence>
<organism evidence="1 2">
    <name type="scientific">Chondromyces apiculatus DSM 436</name>
    <dbReference type="NCBI Taxonomy" id="1192034"/>
    <lineage>
        <taxon>Bacteria</taxon>
        <taxon>Pseudomonadati</taxon>
        <taxon>Myxococcota</taxon>
        <taxon>Polyangia</taxon>
        <taxon>Polyangiales</taxon>
        <taxon>Polyangiaceae</taxon>
        <taxon>Chondromyces</taxon>
    </lineage>
</organism>
<proteinExistence type="predicted"/>
<accession>A0A017TFG1</accession>
<dbReference type="AlphaFoldDB" id="A0A017TFG1"/>
<comment type="caution">
    <text evidence="1">The sequence shown here is derived from an EMBL/GenBank/DDBJ whole genome shotgun (WGS) entry which is preliminary data.</text>
</comment>
<protein>
    <recommendedName>
        <fullName evidence="3">Lipoprotein</fullName>
    </recommendedName>
</protein>
<dbReference type="eggNOG" id="ENOG50316QU">
    <property type="taxonomic scope" value="Bacteria"/>
</dbReference>
<evidence type="ECO:0000313" key="2">
    <source>
        <dbReference type="Proteomes" id="UP000019678"/>
    </source>
</evidence>
<dbReference type="Proteomes" id="UP000019678">
    <property type="component" value="Unassembled WGS sequence"/>
</dbReference>
<dbReference type="PROSITE" id="PS51257">
    <property type="entry name" value="PROKAR_LIPOPROTEIN"/>
    <property type="match status" value="1"/>
</dbReference>
<sequence>MLGVMRIVVVLAALFLGCGPRQDGEMQPPVVPDTDLCGAAEARLEALQCKDPRGQPMWVNRLGERFGETCRVTQKEGGVFLNPGCIAKVNACSEVDACPQQ</sequence>
<dbReference type="STRING" id="1192034.CAP_8153"/>
<reference evidence="1 2" key="1">
    <citation type="submission" date="2013-05" db="EMBL/GenBank/DDBJ databases">
        <title>Genome assembly of Chondromyces apiculatus DSM 436.</title>
        <authorList>
            <person name="Sharma G."/>
            <person name="Khatri I."/>
            <person name="Kaur C."/>
            <person name="Mayilraj S."/>
            <person name="Subramanian S."/>
        </authorList>
    </citation>
    <scope>NUCLEOTIDE SEQUENCE [LARGE SCALE GENOMIC DNA]</scope>
    <source>
        <strain evidence="1 2">DSM 436</strain>
    </source>
</reference>
<gene>
    <name evidence="1" type="ORF">CAP_8153</name>
</gene>
<name>A0A017TFG1_9BACT</name>